<dbReference type="InterPro" id="IPR006059">
    <property type="entry name" value="SBP"/>
</dbReference>
<evidence type="ECO:0000256" key="2">
    <source>
        <dbReference type="ARBA" id="ARBA00022729"/>
    </source>
</evidence>
<evidence type="ECO:0000256" key="4">
    <source>
        <dbReference type="ARBA" id="ARBA00023139"/>
    </source>
</evidence>
<dbReference type="Proteomes" id="UP000517523">
    <property type="component" value="Unassembled WGS sequence"/>
</dbReference>
<dbReference type="CDD" id="cd13580">
    <property type="entry name" value="PBP2_AlgQ_like_1"/>
    <property type="match status" value="1"/>
</dbReference>
<evidence type="ECO:0000256" key="3">
    <source>
        <dbReference type="ARBA" id="ARBA00023136"/>
    </source>
</evidence>
<evidence type="ECO:0000313" key="6">
    <source>
        <dbReference type="EMBL" id="MBB3128804.1"/>
    </source>
</evidence>
<proteinExistence type="predicted"/>
<organism evidence="6 7">
    <name type="scientific">Paenibacillus rhizosphaerae</name>
    <dbReference type="NCBI Taxonomy" id="297318"/>
    <lineage>
        <taxon>Bacteria</taxon>
        <taxon>Bacillati</taxon>
        <taxon>Bacillota</taxon>
        <taxon>Bacilli</taxon>
        <taxon>Bacillales</taxon>
        <taxon>Paenibacillaceae</taxon>
        <taxon>Paenibacillus</taxon>
    </lineage>
</organism>
<keyword evidence="2" id="KW-0732">Signal</keyword>
<dbReference type="InterPro" id="IPR050490">
    <property type="entry name" value="Bact_solute-bd_prot1"/>
</dbReference>
<sequence length="559" mass="63209">MRIPKWSVVGLILTVTMPLSMLASCERVGVSDGKEVTGKTDGQYIYTEPGLEKYDPPIELTFVRETSDDLDNLIKAFPGETLGDNRWTRLYEQVLGIQIKYDWTAKGTLYNQKLGVALASGNLPDVVRVDAEQLRQLSNAGLIQDLTEAYEKYAAPFTKEILSQEGTGPFEAATVDGKLMGIPETSASIEGAQYIWIRTDWLNRLGLQPPHTMKDVLNISKAFTENDPDRNGKKDTMGLPVTQYLWDPVMGLSAFMAGYDAFPNIWIRDPSGKLVFGAVQPEVKTALKVLQDMYRNGQIDEEFMFKDGIKVKEQLTAGTYGMMYGEQWGSFVVQGNHEQDPDARWQAFPIVSATGKEAKVPLRFATHQFLAVRKGVPHPEAIIKLFNLHLEKNWGATAEYETYYSTPYPAWQLSPVTPYPALKNLDAYYQIEEARRTGNPSVLKDEARAIQKNIEAYLTRHDPSGWGWERTYGPSGAFSILDRYKRNNQLLYESFVGAPTDTMIEKQSILDSLTLDTFTNIILGHPIEEFDRFVEEWHRLGGDKMTAEVNEWYSDKQKD</sequence>
<dbReference type="Pfam" id="PF01547">
    <property type="entry name" value="SBP_bac_1"/>
    <property type="match status" value="1"/>
</dbReference>
<keyword evidence="4" id="KW-0564">Palmitate</keyword>
<protein>
    <submittedName>
        <fullName evidence="6">Putative aldouronate transport system substrate-binding protein</fullName>
    </submittedName>
</protein>
<name>A0A839TPB4_9BACL</name>
<dbReference type="PANTHER" id="PTHR43649:SF33">
    <property type="entry name" value="POLYGALACTURONAN_RHAMNOGALACTURONAN-BINDING PROTEIN YTCQ"/>
    <property type="match status" value="1"/>
</dbReference>
<gene>
    <name evidence="6" type="ORF">FHS19_003479</name>
</gene>
<accession>A0A839TPB4</accession>
<dbReference type="Gene3D" id="3.40.190.10">
    <property type="entry name" value="Periplasmic binding protein-like II"/>
    <property type="match status" value="2"/>
</dbReference>
<keyword evidence="5" id="KW-0449">Lipoprotein</keyword>
<dbReference type="SUPFAM" id="SSF53850">
    <property type="entry name" value="Periplasmic binding protein-like II"/>
    <property type="match status" value="1"/>
</dbReference>
<evidence type="ECO:0000256" key="1">
    <source>
        <dbReference type="ARBA" id="ARBA00022475"/>
    </source>
</evidence>
<dbReference type="AlphaFoldDB" id="A0A839TPB4"/>
<reference evidence="6 7" key="1">
    <citation type="submission" date="2020-08" db="EMBL/GenBank/DDBJ databases">
        <title>Genomic Encyclopedia of Type Strains, Phase III (KMG-III): the genomes of soil and plant-associated and newly described type strains.</title>
        <authorList>
            <person name="Whitman W."/>
        </authorList>
    </citation>
    <scope>NUCLEOTIDE SEQUENCE [LARGE SCALE GENOMIC DNA]</scope>
    <source>
        <strain evidence="6 7">CECT 5831</strain>
    </source>
</reference>
<keyword evidence="3" id="KW-0472">Membrane</keyword>
<evidence type="ECO:0000256" key="5">
    <source>
        <dbReference type="ARBA" id="ARBA00023288"/>
    </source>
</evidence>
<comment type="caution">
    <text evidence="6">The sequence shown here is derived from an EMBL/GenBank/DDBJ whole genome shotgun (WGS) entry which is preliminary data.</text>
</comment>
<dbReference type="PANTHER" id="PTHR43649">
    <property type="entry name" value="ARABINOSE-BINDING PROTEIN-RELATED"/>
    <property type="match status" value="1"/>
</dbReference>
<keyword evidence="1" id="KW-1003">Cell membrane</keyword>
<dbReference type="PROSITE" id="PS51257">
    <property type="entry name" value="PROKAR_LIPOPROTEIN"/>
    <property type="match status" value="1"/>
</dbReference>
<dbReference type="EMBL" id="JACHXJ010000003">
    <property type="protein sequence ID" value="MBB3128804.1"/>
    <property type="molecule type" value="Genomic_DNA"/>
</dbReference>
<evidence type="ECO:0000313" key="7">
    <source>
        <dbReference type="Proteomes" id="UP000517523"/>
    </source>
</evidence>